<reference evidence="4" key="1">
    <citation type="submission" date="2016-04" db="EMBL/GenBank/DDBJ databases">
        <authorList>
            <person name="Waterworth S."/>
            <person name="Matcher G."/>
        </authorList>
    </citation>
    <scope>NUCLEOTIDE SEQUENCE [LARGE SCALE GENOMIC DNA]</scope>
    <source>
        <strain evidence="4">RuSp02-3</strain>
    </source>
</reference>
<dbReference type="STRING" id="37923.BK826_05775"/>
<protein>
    <submittedName>
        <fullName evidence="2">Phosphate transport regulator</fullName>
    </submittedName>
</protein>
<dbReference type="GeneID" id="61262861"/>
<dbReference type="RefSeq" id="WP_058731660.1">
    <property type="nucleotide sequence ID" value="NZ_CP065738.1"/>
</dbReference>
<evidence type="ECO:0000313" key="1">
    <source>
        <dbReference type="EMBL" id="OAX52478.1"/>
    </source>
</evidence>
<evidence type="ECO:0000313" key="6">
    <source>
        <dbReference type="Proteomes" id="UP000595221"/>
    </source>
</evidence>
<evidence type="ECO:0000313" key="2">
    <source>
        <dbReference type="EMBL" id="QPT52840.1"/>
    </source>
</evidence>
<evidence type="ECO:0000313" key="3">
    <source>
        <dbReference type="EMBL" id="QQC60256.1"/>
    </source>
</evidence>
<dbReference type="Gene3D" id="1.20.58.220">
    <property type="entry name" value="Phosphate transport system protein phou homolog 2, domain 2"/>
    <property type="match status" value="1"/>
</dbReference>
<dbReference type="PANTHER" id="PTHR37298:SF1">
    <property type="entry name" value="UPF0111 PROTEIN YKAA"/>
    <property type="match status" value="1"/>
</dbReference>
<accession>A0A199NV56</accession>
<dbReference type="KEGG" id="rkr:I6G21_05665"/>
<organism evidence="1 4">
    <name type="scientific">Rothia kristinae</name>
    <dbReference type="NCBI Taxonomy" id="37923"/>
    <lineage>
        <taxon>Bacteria</taxon>
        <taxon>Bacillati</taxon>
        <taxon>Actinomycetota</taxon>
        <taxon>Actinomycetes</taxon>
        <taxon>Micrococcales</taxon>
        <taxon>Micrococcaceae</taxon>
        <taxon>Rothia</taxon>
    </lineage>
</organism>
<dbReference type="Proteomes" id="UP000053171">
    <property type="component" value="Unassembled WGS sequence"/>
</dbReference>
<dbReference type="EMBL" id="LJBJ02000003">
    <property type="protein sequence ID" value="OAX52478.1"/>
    <property type="molecule type" value="Genomic_DNA"/>
</dbReference>
<dbReference type="PANTHER" id="PTHR37298">
    <property type="entry name" value="UPF0111 PROTEIN YKAA"/>
    <property type="match status" value="1"/>
</dbReference>
<sequence length="205" mass="22815">MALRLFPQENRALTLLSQMADLVIDAASAVSRTMGSPVEDRPELLEQAFDIEGRCTDLFFAVMTDVRSSFVTALPRGDLYLLAHHLNTAGEDLAAATHTIVINGLDQFSSRASDLLDLIQRQASLTAEAMHHLSDLEGLDEYWVEVLRMAKQSTRTGDLYRADLIESLKPRRYEQTAQFADKLDSAARHLRAVATEVGRILVQES</sequence>
<dbReference type="Proteomes" id="UP000594975">
    <property type="component" value="Chromosome"/>
</dbReference>
<evidence type="ECO:0000313" key="5">
    <source>
        <dbReference type="Proteomes" id="UP000594975"/>
    </source>
</evidence>
<dbReference type="AlphaFoldDB" id="A0A199NV56"/>
<reference evidence="1" key="2">
    <citation type="submission" date="2016-04" db="EMBL/GenBank/DDBJ databases">
        <authorList>
            <person name="Evans L.H."/>
            <person name="Alamgir A."/>
            <person name="Owens N."/>
            <person name="Weber N.D."/>
            <person name="Virtaneva K."/>
            <person name="Barbian K."/>
            <person name="Babar A."/>
            <person name="Rosenke K."/>
        </authorList>
    </citation>
    <scope>NUCLEOTIDE SEQUENCE [LARGE SCALE GENOMIC DNA]</scope>
    <source>
        <strain evidence="1">RUTW2-3</strain>
    </source>
</reference>
<dbReference type="InterPro" id="IPR052912">
    <property type="entry name" value="UPF0111_domain"/>
</dbReference>
<name>A0A199NV56_9MICC</name>
<evidence type="ECO:0000313" key="4">
    <source>
        <dbReference type="Proteomes" id="UP000053171"/>
    </source>
</evidence>
<dbReference type="EMBL" id="CP065738">
    <property type="protein sequence ID" value="QPT52840.1"/>
    <property type="molecule type" value="Genomic_DNA"/>
</dbReference>
<dbReference type="Proteomes" id="UP000595221">
    <property type="component" value="Chromosome"/>
</dbReference>
<dbReference type="InterPro" id="IPR038078">
    <property type="entry name" value="PhoU-like_sf"/>
</dbReference>
<reference evidence="5 6" key="4">
    <citation type="submission" date="2020-12" db="EMBL/GenBank/DDBJ databases">
        <title>FDA dAtabase for Regulatory Grade micrObial Sequences (FDA-ARGOS): Supporting development and validation of Infectious Disease Dx tests.</title>
        <authorList>
            <person name="Sproer C."/>
            <person name="Gronow S."/>
            <person name="Severitt S."/>
            <person name="Schroder I."/>
            <person name="Tallon L."/>
            <person name="Sadzewicz L."/>
            <person name="Zhao X."/>
            <person name="Boylan J."/>
            <person name="Ott S."/>
            <person name="Bowen H."/>
            <person name="Vavikolanu K."/>
            <person name="Mehta A."/>
            <person name="Aluvathingal J."/>
            <person name="Nadendla S."/>
            <person name="Lowell S."/>
            <person name="Myers T."/>
            <person name="Yan Y."/>
            <person name="Sichtig H."/>
        </authorList>
    </citation>
    <scope>NUCLEOTIDE SEQUENCE [LARGE SCALE GENOMIC DNA]</scope>
    <source>
        <strain evidence="3 6">FDAARGOS_1001</strain>
        <strain evidence="2 5">FDAARGOS_864</strain>
    </source>
</reference>
<dbReference type="EMBL" id="CP066078">
    <property type="protein sequence ID" value="QQC60256.1"/>
    <property type="molecule type" value="Genomic_DNA"/>
</dbReference>
<proteinExistence type="predicted"/>
<keyword evidence="4" id="KW-1185">Reference proteome</keyword>
<gene>
    <name evidence="1" type="ORF">AN277_0202335</name>
    <name evidence="2" type="ORF">I6G21_05665</name>
    <name evidence="3" type="ORF">I6H58_04885</name>
</gene>
<reference evidence="1 4" key="3">
    <citation type="submission" date="2016-06" db="EMBL/GenBank/DDBJ databases">
        <title>Identification of putative biosynthetic pathways for the production of bioactive secondary metabolites by the marine actinomycete Kocuria kristinae RUTW2-3.</title>
        <authorList>
            <person name="Waterworth S.C."/>
            <person name="Walmsley T.A."/>
            <person name="Matongo T."/>
            <person name="Davies-Coleman M.T."/>
            <person name="Dorrington R.A."/>
        </authorList>
    </citation>
    <scope>NUCLEOTIDE SEQUENCE [LARGE SCALE GENOMIC DNA]</scope>
    <source>
        <strain evidence="4">RuSp02-3</strain>
        <strain evidence="1">RUTW2-3</strain>
    </source>
</reference>